<dbReference type="GO" id="GO:0005525">
    <property type="term" value="F:GTP binding"/>
    <property type="evidence" value="ECO:0007669"/>
    <property type="project" value="UniProtKB-UniRule"/>
</dbReference>
<evidence type="ECO:0000313" key="13">
    <source>
        <dbReference type="Proteomes" id="UP000290527"/>
    </source>
</evidence>
<dbReference type="PANTHER" id="PTHR43134:SF1">
    <property type="entry name" value="SIGNAL RECOGNITION PARTICLE RECEPTOR SUBUNIT ALPHA"/>
    <property type="match status" value="1"/>
</dbReference>
<dbReference type="RefSeq" id="WP_131007185.1">
    <property type="nucleotide sequence ID" value="NZ_BFAX01000003.1"/>
</dbReference>
<gene>
    <name evidence="8" type="primary">ftsY</name>
    <name evidence="12" type="ORF">MHHB_P0637</name>
</gene>
<evidence type="ECO:0000256" key="1">
    <source>
        <dbReference type="ARBA" id="ARBA00022475"/>
    </source>
</evidence>
<dbReference type="InterPro" id="IPR003593">
    <property type="entry name" value="AAA+_ATPase"/>
</dbReference>
<dbReference type="InterPro" id="IPR013822">
    <property type="entry name" value="Signal_recog_particl_SRP54_hlx"/>
</dbReference>
<keyword evidence="9" id="KW-0175">Coiled coil</keyword>
<reference evidence="12 13" key="1">
    <citation type="journal article" date="2019" name="Int. J. Syst. Evol. Microbiol.">
        <title>Methanofervidicoccus abyssi gen. nov., sp. nov., a hydrogenotrophic methanogen, isolated from a hydrothermal vent chimney in the Mid-Cayman Spreading Center, the Caribbean Sea.</title>
        <authorList>
            <person name="Sakai S."/>
            <person name="Takaki Y."/>
            <person name="Miyazaki M."/>
            <person name="Ogawara M."/>
            <person name="Yanagawa K."/>
            <person name="Miyazaki J."/>
            <person name="Takai K."/>
        </authorList>
    </citation>
    <scope>NUCLEOTIDE SEQUENCE [LARGE SCALE GENOMIC DNA]</scope>
    <source>
        <strain evidence="12 13">HHB</strain>
    </source>
</reference>
<feature type="region of interest" description="Disordered" evidence="10">
    <location>
        <begin position="24"/>
        <end position="45"/>
    </location>
</feature>
<dbReference type="SUPFAM" id="SSF52540">
    <property type="entry name" value="P-loop containing nucleoside triphosphate hydrolases"/>
    <property type="match status" value="1"/>
</dbReference>
<dbReference type="GO" id="GO:0005737">
    <property type="term" value="C:cytoplasm"/>
    <property type="evidence" value="ECO:0007669"/>
    <property type="project" value="UniProtKB-SubCell"/>
</dbReference>
<dbReference type="EC" id="3.6.5.4" evidence="8"/>
<evidence type="ECO:0000256" key="8">
    <source>
        <dbReference type="HAMAP-Rule" id="MF_00920"/>
    </source>
</evidence>
<feature type="coiled-coil region" evidence="9">
    <location>
        <begin position="77"/>
        <end position="104"/>
    </location>
</feature>
<evidence type="ECO:0000256" key="6">
    <source>
        <dbReference type="ARBA" id="ARBA00023136"/>
    </source>
</evidence>
<dbReference type="SMART" id="SM00382">
    <property type="entry name" value="AAA"/>
    <property type="match status" value="1"/>
</dbReference>
<keyword evidence="4 8" id="KW-0378">Hydrolase</keyword>
<comment type="subunit">
    <text evidence="8">Part of the signal recognition particle protein translocation system, which is composed of SRP and FtsY.</text>
</comment>
<evidence type="ECO:0000256" key="2">
    <source>
        <dbReference type="ARBA" id="ARBA00022490"/>
    </source>
</evidence>
<dbReference type="Pfam" id="PF00448">
    <property type="entry name" value="SRP54"/>
    <property type="match status" value="1"/>
</dbReference>
<dbReference type="InterPro" id="IPR042101">
    <property type="entry name" value="SRP54_N_sf"/>
</dbReference>
<dbReference type="InterPro" id="IPR000897">
    <property type="entry name" value="SRP54_GTPase_dom"/>
</dbReference>
<feature type="binding site" evidence="8">
    <location>
        <begin position="166"/>
        <end position="173"/>
    </location>
    <ligand>
        <name>GTP</name>
        <dbReference type="ChEBI" id="CHEBI:37565"/>
    </ligand>
</feature>
<keyword evidence="2 8" id="KW-0963">Cytoplasm</keyword>
<evidence type="ECO:0000256" key="3">
    <source>
        <dbReference type="ARBA" id="ARBA00022741"/>
    </source>
</evidence>
<dbReference type="Proteomes" id="UP000290527">
    <property type="component" value="Unassembled WGS sequence"/>
</dbReference>
<comment type="function">
    <text evidence="8">Involved in targeting and insertion of nascent membrane proteins into the cytoplasmic membrane. Acts as a receptor for the complex formed by the signal recognition particle (SRP) and the ribosome-nascent chain (RNC).</text>
</comment>
<dbReference type="InterPro" id="IPR004390">
    <property type="entry name" value="SR_rcpt_FtsY"/>
</dbReference>
<evidence type="ECO:0000259" key="11">
    <source>
        <dbReference type="PROSITE" id="PS00300"/>
    </source>
</evidence>
<dbReference type="Gene3D" id="3.40.50.300">
    <property type="entry name" value="P-loop containing nucleotide triphosphate hydrolases"/>
    <property type="match status" value="1"/>
</dbReference>
<evidence type="ECO:0000313" key="12">
    <source>
        <dbReference type="EMBL" id="GBF36407.1"/>
    </source>
</evidence>
<keyword evidence="13" id="KW-1185">Reference proteome</keyword>
<keyword evidence="6 8" id="KW-0472">Membrane</keyword>
<evidence type="ECO:0000256" key="5">
    <source>
        <dbReference type="ARBA" id="ARBA00023134"/>
    </source>
</evidence>
<keyword evidence="5 8" id="KW-0342">GTP-binding</keyword>
<dbReference type="SUPFAM" id="SSF47364">
    <property type="entry name" value="Domain of the SRP/SRP receptor G-proteins"/>
    <property type="match status" value="1"/>
</dbReference>
<dbReference type="SMART" id="SM00962">
    <property type="entry name" value="SRP54"/>
    <property type="match status" value="1"/>
</dbReference>
<dbReference type="GO" id="GO:0003924">
    <property type="term" value="F:GTPase activity"/>
    <property type="evidence" value="ECO:0007669"/>
    <property type="project" value="UniProtKB-UniRule"/>
</dbReference>
<dbReference type="OrthoDB" id="372188at2157"/>
<keyword evidence="7 8" id="KW-0675">Receptor</keyword>
<dbReference type="GO" id="GO:0005047">
    <property type="term" value="F:signal recognition particle binding"/>
    <property type="evidence" value="ECO:0007669"/>
    <property type="project" value="TreeGrafter"/>
</dbReference>
<evidence type="ECO:0000256" key="9">
    <source>
        <dbReference type="SAM" id="Coils"/>
    </source>
</evidence>
<name>A0A401HQ52_9EURY</name>
<evidence type="ECO:0000256" key="7">
    <source>
        <dbReference type="ARBA" id="ARBA00023170"/>
    </source>
</evidence>
<comment type="similarity">
    <text evidence="8">Belongs to the GTP-binding SRP family. FtsY subfamily.</text>
</comment>
<dbReference type="InterPro" id="IPR036225">
    <property type="entry name" value="SRP/SRP_N"/>
</dbReference>
<evidence type="ECO:0000256" key="4">
    <source>
        <dbReference type="ARBA" id="ARBA00022801"/>
    </source>
</evidence>
<dbReference type="Gene3D" id="1.20.120.140">
    <property type="entry name" value="Signal recognition particle SRP54, nucleotide-binding domain"/>
    <property type="match status" value="1"/>
</dbReference>
<comment type="catalytic activity">
    <reaction evidence="8">
        <text>GTP + H2O = GDP + phosphate + H(+)</text>
        <dbReference type="Rhea" id="RHEA:19669"/>
        <dbReference type="ChEBI" id="CHEBI:15377"/>
        <dbReference type="ChEBI" id="CHEBI:15378"/>
        <dbReference type="ChEBI" id="CHEBI:37565"/>
        <dbReference type="ChEBI" id="CHEBI:43474"/>
        <dbReference type="ChEBI" id="CHEBI:58189"/>
        <dbReference type="EC" id="3.6.5.4"/>
    </reaction>
</comment>
<dbReference type="EMBL" id="BFAX01000003">
    <property type="protein sequence ID" value="GBF36407.1"/>
    <property type="molecule type" value="Genomic_DNA"/>
</dbReference>
<dbReference type="FunFam" id="3.40.50.300:FF:000053">
    <property type="entry name" value="Signal recognition particle receptor FtsY"/>
    <property type="match status" value="1"/>
</dbReference>
<feature type="domain" description="SRP54-type proteins GTP-binding" evidence="11">
    <location>
        <begin position="327"/>
        <end position="340"/>
    </location>
</feature>
<accession>A0A401HQ52</accession>
<comment type="caution">
    <text evidence="12">The sequence shown here is derived from an EMBL/GenBank/DDBJ whole genome shotgun (WGS) entry which is preliminary data.</text>
</comment>
<dbReference type="NCBIfam" id="TIGR00064">
    <property type="entry name" value="ftsY"/>
    <property type="match status" value="1"/>
</dbReference>
<dbReference type="CDD" id="cd17874">
    <property type="entry name" value="FtsY"/>
    <property type="match status" value="1"/>
</dbReference>
<dbReference type="HAMAP" id="MF_00920">
    <property type="entry name" value="FtsY"/>
    <property type="match status" value="1"/>
</dbReference>
<dbReference type="GO" id="GO:0006614">
    <property type="term" value="P:SRP-dependent cotranslational protein targeting to membrane"/>
    <property type="evidence" value="ECO:0007669"/>
    <property type="project" value="InterPro"/>
</dbReference>
<sequence>MFKSLKEKLNKAVSKLSEMIYLKGSKEETEESRIEDTTVKKEDKKESKEKADIGFFDRFRITKTIKRALGKEVVLTEEDVEEVLEELELELLEADVAYEVTEKLIQSLRDQLIGRKIGPKEDPEEVIREALKNAIKEVLSQKTVDIYQIIEEKKKRGEPTVILFVGINGTGKTTTIAKLAYLLKKKGYSIVLAAGDTFRAGAIEQLEEHGKRIGVKVIKQQRGADSAAVIYDAIEHAKARGIDVVLADTAGRQATNVNLMEEIRKVVRVTKPDLVIFVGDALTGNDAIIQAEEFNKAVNIEGVILTKVDADAKGGAALSIAYAIGKPILFLGTGQRYEDLEEFSVEWMIDKLFNG</sequence>
<dbReference type="PROSITE" id="PS00300">
    <property type="entry name" value="SRP54"/>
    <property type="match status" value="1"/>
</dbReference>
<dbReference type="SMART" id="SM00963">
    <property type="entry name" value="SRP54_N"/>
    <property type="match status" value="1"/>
</dbReference>
<dbReference type="PANTHER" id="PTHR43134">
    <property type="entry name" value="SIGNAL RECOGNITION PARTICLE RECEPTOR SUBUNIT ALPHA"/>
    <property type="match status" value="1"/>
</dbReference>
<dbReference type="Pfam" id="PF02881">
    <property type="entry name" value="SRP54_N"/>
    <property type="match status" value="1"/>
</dbReference>
<feature type="binding site" evidence="8">
    <location>
        <begin position="248"/>
        <end position="252"/>
    </location>
    <ligand>
        <name>GTP</name>
        <dbReference type="ChEBI" id="CHEBI:37565"/>
    </ligand>
</feature>
<dbReference type="InterPro" id="IPR027417">
    <property type="entry name" value="P-loop_NTPase"/>
</dbReference>
<evidence type="ECO:0000256" key="10">
    <source>
        <dbReference type="SAM" id="MobiDB-lite"/>
    </source>
</evidence>
<feature type="binding site" evidence="8">
    <location>
        <begin position="306"/>
        <end position="309"/>
    </location>
    <ligand>
        <name>GTP</name>
        <dbReference type="ChEBI" id="CHEBI:37565"/>
    </ligand>
</feature>
<dbReference type="GO" id="GO:0005886">
    <property type="term" value="C:plasma membrane"/>
    <property type="evidence" value="ECO:0007669"/>
    <property type="project" value="UniProtKB-SubCell"/>
</dbReference>
<protein>
    <recommendedName>
        <fullName evidence="8">Signal recognition particle receptor FtsY</fullName>
        <shortName evidence="8">SRP receptor</shortName>
        <ecNumber evidence="8">3.6.5.4</ecNumber>
    </recommendedName>
</protein>
<keyword evidence="3 8" id="KW-0547">Nucleotide-binding</keyword>
<keyword evidence="1 8" id="KW-1003">Cell membrane</keyword>
<comment type="subcellular location">
    <subcellularLocation>
        <location evidence="8">Cell membrane</location>
        <topology evidence="8">Peripheral membrane protein</topology>
        <orientation evidence="8">Cytoplasmic side</orientation>
    </subcellularLocation>
    <subcellularLocation>
        <location evidence="8">Cytoplasm</location>
    </subcellularLocation>
</comment>
<dbReference type="AlphaFoldDB" id="A0A401HQ52"/>
<proteinExistence type="inferred from homology"/>
<organism evidence="12 13">
    <name type="scientific">Methanofervidicoccus abyssi</name>
    <dbReference type="NCBI Taxonomy" id="2082189"/>
    <lineage>
        <taxon>Archaea</taxon>
        <taxon>Methanobacteriati</taxon>
        <taxon>Methanobacteriota</taxon>
        <taxon>Methanomada group</taxon>
        <taxon>Methanococci</taxon>
        <taxon>Methanococcales</taxon>
        <taxon>Methanofervidicoccus</taxon>
    </lineage>
</organism>